<feature type="transmembrane region" description="Helical" evidence="1">
    <location>
        <begin position="6"/>
        <end position="24"/>
    </location>
</feature>
<evidence type="ECO:0000313" key="2">
    <source>
        <dbReference type="EMBL" id="HFW32592.1"/>
    </source>
</evidence>
<reference evidence="2" key="1">
    <citation type="journal article" date="2020" name="mSystems">
        <title>Genome- and Community-Level Interaction Insights into Carbon Utilization and Element Cycling Functions of Hydrothermarchaeota in Hydrothermal Sediment.</title>
        <authorList>
            <person name="Zhou Z."/>
            <person name="Liu Y."/>
            <person name="Xu W."/>
            <person name="Pan J."/>
            <person name="Luo Z.H."/>
            <person name="Li M."/>
        </authorList>
    </citation>
    <scope>NUCLEOTIDE SEQUENCE [LARGE SCALE GENOMIC DNA]</scope>
    <source>
        <strain evidence="2">SpSt-87</strain>
    </source>
</reference>
<dbReference type="EMBL" id="DTLB01000038">
    <property type="protein sequence ID" value="HFW32592.1"/>
    <property type="molecule type" value="Genomic_DNA"/>
</dbReference>
<name>A0A7C3M9R2_ARCFL</name>
<gene>
    <name evidence="2" type="ORF">ENW66_06530</name>
</gene>
<proteinExistence type="predicted"/>
<organism evidence="2">
    <name type="scientific">Archaeoglobus fulgidus</name>
    <dbReference type="NCBI Taxonomy" id="2234"/>
    <lineage>
        <taxon>Archaea</taxon>
        <taxon>Methanobacteriati</taxon>
        <taxon>Methanobacteriota</taxon>
        <taxon>Archaeoglobi</taxon>
        <taxon>Archaeoglobales</taxon>
        <taxon>Archaeoglobaceae</taxon>
        <taxon>Archaeoglobus</taxon>
    </lineage>
</organism>
<evidence type="ECO:0000256" key="1">
    <source>
        <dbReference type="SAM" id="Phobius"/>
    </source>
</evidence>
<keyword evidence="1" id="KW-1133">Transmembrane helix</keyword>
<sequence>MEYLWVLTLVGGLGGLITLIKDVFGLRSKIAKNAPVRKVIWYLVNKKINVRITAVRKYEKIYEEKEVEEKLGAAFELIKKRVTGQYGNFISPPIIGKNFFQFVTENMSAPVKFEILPDVEGDEISGTVVRGEVLGNLTFVYREKNKYQMFVNLMENTFDIVESVFDFRPYFVNHSIKATTAETFEEDWSIKKEVRLPEGIIRIGSKVVLADTRKPVYDLIEYILKIG</sequence>
<keyword evidence="1" id="KW-0472">Membrane</keyword>
<accession>A0A7C3M9R2</accession>
<keyword evidence="1" id="KW-0812">Transmembrane</keyword>
<comment type="caution">
    <text evidence="2">The sequence shown here is derived from an EMBL/GenBank/DDBJ whole genome shotgun (WGS) entry which is preliminary data.</text>
</comment>
<protein>
    <submittedName>
        <fullName evidence="2">Uncharacterized protein</fullName>
    </submittedName>
</protein>
<dbReference type="AlphaFoldDB" id="A0A7C3M9R2"/>